<sequence length="212" mass="23538">MEHDVRPMAASTATTSRPSAISSSTSYTTSNLRLPRRVRLDIVPETIYENDESDAEGESFSRDETNSSEIEYHPSHHKRQLFSEAAVFSSSTNNSNEEVATASRPRRPPLAAAQSVPLINPQNSAAIRQALWVSRRLSTINSSDSPTDSSDYYSHLRKERTSFIGGGGEEQQQRHAHPTVTRRASMFVRRMSMAIPTLSADPVPQSVCNIYI</sequence>
<organism evidence="1 2">
    <name type="scientific">Panagrolaimus sp. ES5</name>
    <dbReference type="NCBI Taxonomy" id="591445"/>
    <lineage>
        <taxon>Eukaryota</taxon>
        <taxon>Metazoa</taxon>
        <taxon>Ecdysozoa</taxon>
        <taxon>Nematoda</taxon>
        <taxon>Chromadorea</taxon>
        <taxon>Rhabditida</taxon>
        <taxon>Tylenchina</taxon>
        <taxon>Panagrolaimomorpha</taxon>
        <taxon>Panagrolaimoidea</taxon>
        <taxon>Panagrolaimidae</taxon>
        <taxon>Panagrolaimus</taxon>
    </lineage>
</organism>
<name>A0AC34GTF1_9BILA</name>
<accession>A0AC34GTF1</accession>
<proteinExistence type="predicted"/>
<evidence type="ECO:0000313" key="2">
    <source>
        <dbReference type="WBParaSite" id="ES5_v2.g8002.t1"/>
    </source>
</evidence>
<dbReference type="WBParaSite" id="ES5_v2.g8002.t1">
    <property type="protein sequence ID" value="ES5_v2.g8002.t1"/>
    <property type="gene ID" value="ES5_v2.g8002"/>
</dbReference>
<evidence type="ECO:0000313" key="1">
    <source>
        <dbReference type="Proteomes" id="UP000887579"/>
    </source>
</evidence>
<protein>
    <submittedName>
        <fullName evidence="2">Uncharacterized protein</fullName>
    </submittedName>
</protein>
<reference evidence="2" key="1">
    <citation type="submission" date="2022-11" db="UniProtKB">
        <authorList>
            <consortium name="WormBaseParasite"/>
        </authorList>
    </citation>
    <scope>IDENTIFICATION</scope>
</reference>
<dbReference type="Proteomes" id="UP000887579">
    <property type="component" value="Unplaced"/>
</dbReference>